<dbReference type="PANTHER" id="PTHR43693:SF1">
    <property type="entry name" value="PROTEIN PHOSPHATASE CHEZ"/>
    <property type="match status" value="1"/>
</dbReference>
<keyword evidence="2" id="KW-0378">Hydrolase</keyword>
<keyword evidence="1" id="KW-0145">Chemotaxis</keyword>
<gene>
    <name evidence="3" type="ORF">ENH14_03690</name>
</gene>
<dbReference type="GO" id="GO:0006935">
    <property type="term" value="P:chemotaxis"/>
    <property type="evidence" value="ECO:0007669"/>
    <property type="project" value="UniProtKB-KW"/>
</dbReference>
<dbReference type="EMBL" id="DRDR01000161">
    <property type="protein sequence ID" value="HDL60540.1"/>
    <property type="molecule type" value="Genomic_DNA"/>
</dbReference>
<dbReference type="SUPFAM" id="SSF103039">
    <property type="entry name" value="CheC-like"/>
    <property type="match status" value="1"/>
</dbReference>
<dbReference type="InterPro" id="IPR028976">
    <property type="entry name" value="CheC-like_sf"/>
</dbReference>
<dbReference type="PANTHER" id="PTHR43693">
    <property type="entry name" value="PROTEIN PHOSPHATASE CHEZ"/>
    <property type="match status" value="1"/>
</dbReference>
<sequence length="204" mass="22850">MKFSEWEKDIFREASNIAISHGITSLSQMLGEPIEMEVPKVHMIKRIEFLKLLAENGISQSFVVMFNITEGLTGLAILQFPKESAILLAATLMGIDPAQIDELDEMGKSAIMEIGNILISVYTDILSILIGESVSLTPPLQASYLYDIEKELSSGELREIEDVVMFINKFKKADGGIESYFYLVPTQDSLRKIITRLEKEIKEG</sequence>
<accession>A0A7V0LVE7</accession>
<organism evidence="3">
    <name type="scientific">candidate division WOR-3 bacterium</name>
    <dbReference type="NCBI Taxonomy" id="2052148"/>
    <lineage>
        <taxon>Bacteria</taxon>
        <taxon>Bacteria division WOR-3</taxon>
    </lineage>
</organism>
<reference evidence="3" key="1">
    <citation type="journal article" date="2020" name="mSystems">
        <title>Genome- and Community-Level Interaction Insights into Carbon Utilization and Element Cycling Functions of Hydrothermarchaeota in Hydrothermal Sediment.</title>
        <authorList>
            <person name="Zhou Z."/>
            <person name="Liu Y."/>
            <person name="Xu W."/>
            <person name="Pan J."/>
            <person name="Luo Z.H."/>
            <person name="Li M."/>
        </authorList>
    </citation>
    <scope>NUCLEOTIDE SEQUENCE [LARGE SCALE GENOMIC DNA]</scope>
    <source>
        <strain evidence="3">HyVt-28</strain>
    </source>
</reference>
<name>A0A7V0LVE7_UNCW3</name>
<proteinExistence type="predicted"/>
<dbReference type="InterPro" id="IPR050992">
    <property type="entry name" value="CheZ_family_phosphatases"/>
</dbReference>
<dbReference type="Proteomes" id="UP000886381">
    <property type="component" value="Unassembled WGS sequence"/>
</dbReference>
<dbReference type="GO" id="GO:0016787">
    <property type="term" value="F:hydrolase activity"/>
    <property type="evidence" value="ECO:0007669"/>
    <property type="project" value="UniProtKB-KW"/>
</dbReference>
<evidence type="ECO:0000256" key="1">
    <source>
        <dbReference type="ARBA" id="ARBA00022500"/>
    </source>
</evidence>
<evidence type="ECO:0000313" key="3">
    <source>
        <dbReference type="EMBL" id="HDL60540.1"/>
    </source>
</evidence>
<protein>
    <submittedName>
        <fullName evidence="3">Chemotaxis protein CheC</fullName>
    </submittedName>
</protein>
<dbReference type="Gene3D" id="3.40.1550.10">
    <property type="entry name" value="CheC-like"/>
    <property type="match status" value="1"/>
</dbReference>
<evidence type="ECO:0000256" key="2">
    <source>
        <dbReference type="ARBA" id="ARBA00022801"/>
    </source>
</evidence>
<comment type="caution">
    <text evidence="3">The sequence shown here is derived from an EMBL/GenBank/DDBJ whole genome shotgun (WGS) entry which is preliminary data.</text>
</comment>
<dbReference type="CDD" id="cd17909">
    <property type="entry name" value="CheC_ClassI"/>
    <property type="match status" value="1"/>
</dbReference>
<dbReference type="AlphaFoldDB" id="A0A7V0LVE7"/>